<protein>
    <submittedName>
        <fullName evidence="2">IS5/IS1182 family transposase</fullName>
    </submittedName>
</protein>
<organism evidence="2 3">
    <name type="scientific">Acidithiobacillus sulfurivorans</name>
    <dbReference type="NCBI Taxonomy" id="1958756"/>
    <lineage>
        <taxon>Bacteria</taxon>
        <taxon>Pseudomonadati</taxon>
        <taxon>Pseudomonadota</taxon>
        <taxon>Acidithiobacillia</taxon>
        <taxon>Acidithiobacillales</taxon>
        <taxon>Acidithiobacillaceae</taxon>
        <taxon>Acidithiobacillus</taxon>
    </lineage>
</organism>
<evidence type="ECO:0000313" key="3">
    <source>
        <dbReference type="Proteomes" id="UP000755654"/>
    </source>
</evidence>
<proteinExistence type="predicted"/>
<keyword evidence="3" id="KW-1185">Reference proteome</keyword>
<name>A0ABS5ZUA1_9PROT</name>
<feature type="compositionally biased region" description="Basic and acidic residues" evidence="1">
    <location>
        <begin position="45"/>
        <end position="58"/>
    </location>
</feature>
<feature type="region of interest" description="Disordered" evidence="1">
    <location>
        <begin position="45"/>
        <end position="66"/>
    </location>
</feature>
<feature type="non-terminal residue" evidence="2">
    <location>
        <position position="66"/>
    </location>
</feature>
<dbReference type="Proteomes" id="UP000755654">
    <property type="component" value="Unassembled WGS sequence"/>
</dbReference>
<evidence type="ECO:0000313" key="2">
    <source>
        <dbReference type="EMBL" id="MBU2758782.1"/>
    </source>
</evidence>
<feature type="non-terminal residue" evidence="2">
    <location>
        <position position="1"/>
    </location>
</feature>
<sequence>ADQSGIPEGVNLPEEIQRRTDRLAVMAAAKAKIAERAQARYAKEKAQYDTQMARRAEQEALGQKPR</sequence>
<accession>A0ABS5ZUA1</accession>
<gene>
    <name evidence="2" type="ORF">HAP95_00910</name>
</gene>
<dbReference type="EMBL" id="JAAOMP010000018">
    <property type="protein sequence ID" value="MBU2758782.1"/>
    <property type="molecule type" value="Genomic_DNA"/>
</dbReference>
<evidence type="ECO:0000256" key="1">
    <source>
        <dbReference type="SAM" id="MobiDB-lite"/>
    </source>
</evidence>
<reference evidence="2 3" key="1">
    <citation type="journal article" date="2021" name="ISME J.">
        <title>Genomic evolution of the class Acidithiobacillia: deep-branching Proteobacteria living in extreme acidic conditions.</title>
        <authorList>
            <person name="Moya-Beltran A."/>
            <person name="Beard S."/>
            <person name="Rojas-Villalobos C."/>
            <person name="Issotta F."/>
            <person name="Gallardo Y."/>
            <person name="Ulloa R."/>
            <person name="Giaveno A."/>
            <person name="Degli Esposti M."/>
            <person name="Johnson D.B."/>
            <person name="Quatrini R."/>
        </authorList>
    </citation>
    <scope>NUCLEOTIDE SEQUENCE [LARGE SCALE GENOMIC DNA]</scope>
    <source>
        <strain evidence="2 3">RW2</strain>
    </source>
</reference>
<comment type="caution">
    <text evidence="2">The sequence shown here is derived from an EMBL/GenBank/DDBJ whole genome shotgun (WGS) entry which is preliminary data.</text>
</comment>